<dbReference type="Gene3D" id="2.30.30.100">
    <property type="match status" value="1"/>
</dbReference>
<dbReference type="InterPro" id="IPR045864">
    <property type="entry name" value="aa-tRNA-synth_II/BPL/LPL"/>
</dbReference>
<evidence type="ECO:0000259" key="2">
    <source>
        <dbReference type="Pfam" id="PF16917"/>
    </source>
</evidence>
<organism evidence="3">
    <name type="scientific">hydrothermal vent metagenome</name>
    <dbReference type="NCBI Taxonomy" id="652676"/>
    <lineage>
        <taxon>unclassified sequences</taxon>
        <taxon>metagenomes</taxon>
        <taxon>ecological metagenomes</taxon>
    </lineage>
</organism>
<evidence type="ECO:0000259" key="1">
    <source>
        <dbReference type="Pfam" id="PF14563"/>
    </source>
</evidence>
<dbReference type="Gene3D" id="3.30.930.10">
    <property type="entry name" value="Bira Bifunctional Protein, Domain 2"/>
    <property type="match status" value="1"/>
</dbReference>
<feature type="domain" description="DUF4444" evidence="1">
    <location>
        <begin position="202"/>
        <end position="245"/>
    </location>
</feature>
<dbReference type="InterPro" id="IPR028044">
    <property type="entry name" value="DUF4444"/>
</dbReference>
<dbReference type="GO" id="GO:0004077">
    <property type="term" value="F:biotin--[biotin carboxyl-carrier protein] ligase activity"/>
    <property type="evidence" value="ECO:0007669"/>
    <property type="project" value="UniProtKB-EC"/>
</dbReference>
<accession>A0A3B0SQ28</accession>
<dbReference type="InterPro" id="IPR004143">
    <property type="entry name" value="BPL_LPL_catalytic"/>
</dbReference>
<evidence type="ECO:0000313" key="3">
    <source>
        <dbReference type="EMBL" id="VAW03107.1"/>
    </source>
</evidence>
<dbReference type="Pfam" id="PF14563">
    <property type="entry name" value="DUF4444"/>
    <property type="match status" value="1"/>
</dbReference>
<dbReference type="EMBL" id="UOEG01000251">
    <property type="protein sequence ID" value="VAW03107.1"/>
    <property type="molecule type" value="Genomic_DNA"/>
</dbReference>
<proteinExistence type="predicted"/>
<dbReference type="AlphaFoldDB" id="A0A3B0SQ28"/>
<dbReference type="EC" id="6.3.4.9" evidence="3"/>
<name>A0A3B0SQ28_9ZZZZ</name>
<sequence length="248" mass="26924">MIEDIFEGKRPLNFPPLFEEMPVSAETCPFTKACSMAVLGCDSGTLVHCITEDHLRAAIVFAPEMPLARAMAVYAACGTGFQNAFGALAPPEITLDLTWGGDILVNGAKSGRLRVAASTDDPKVEPDWLVVGIEVQLMPRDADDPGLTPDQTCLYEEGCAEMSPVDLLEGWARHTLVWINGLIDGNIAPLHSEWRGFLYGIGEDVERSGARGKLRGKFMGLDEDFGMLIRAGEETTLIPLSDLLKENT</sequence>
<keyword evidence="3" id="KW-0436">Ligase</keyword>
<feature type="domain" description="BPL/LPL catalytic" evidence="2">
    <location>
        <begin position="14"/>
        <end position="195"/>
    </location>
</feature>
<dbReference type="Pfam" id="PF16917">
    <property type="entry name" value="BPL_LplA_LipB_2"/>
    <property type="match status" value="1"/>
</dbReference>
<dbReference type="SUPFAM" id="SSF55681">
    <property type="entry name" value="Class II aaRS and biotin synthetases"/>
    <property type="match status" value="1"/>
</dbReference>
<protein>
    <submittedName>
        <fullName evidence="3">Biotin--protein ligase</fullName>
        <ecNumber evidence="3">6.3.4.9</ecNumber>
    </submittedName>
</protein>
<gene>
    <name evidence="3" type="ORF">MNBD_ALPHA07-808</name>
</gene>
<reference evidence="3" key="1">
    <citation type="submission" date="2018-06" db="EMBL/GenBank/DDBJ databases">
        <authorList>
            <person name="Zhirakovskaya E."/>
        </authorList>
    </citation>
    <scope>NUCLEOTIDE SEQUENCE</scope>
</reference>